<sequence>MSLSQPNYQRCHEVPTIHLDVLAEDLPGTGVAGEGDRKKKKLAKKQQAKKQQAREQEDRPPRSRTVQALVLSWLFAMRRFVDTDESLRNQRHQSACFSTVLHLDTMPCAKFIHPSLGSGLVDTLLLHTRMHRVAHDVNANTSSFVTIT</sequence>
<feature type="region of interest" description="Disordered" evidence="1">
    <location>
        <begin position="28"/>
        <end position="63"/>
    </location>
</feature>
<comment type="caution">
    <text evidence="2">The sequence shown here is derived from an EMBL/GenBank/DDBJ whole genome shotgun (WGS) entry which is preliminary data.</text>
</comment>
<keyword evidence="3" id="KW-1185">Reference proteome</keyword>
<evidence type="ECO:0000313" key="3">
    <source>
        <dbReference type="Proteomes" id="UP000290288"/>
    </source>
</evidence>
<protein>
    <submittedName>
        <fullName evidence="2">Uncharacterized protein</fullName>
    </submittedName>
</protein>
<proteinExistence type="predicted"/>
<reference evidence="2 3" key="1">
    <citation type="submission" date="2019-01" db="EMBL/GenBank/DDBJ databases">
        <title>Draft genome sequence of Psathyrella aberdarensis IHI B618.</title>
        <authorList>
            <person name="Buettner E."/>
            <person name="Kellner H."/>
        </authorList>
    </citation>
    <scope>NUCLEOTIDE SEQUENCE [LARGE SCALE GENOMIC DNA]</scope>
    <source>
        <strain evidence="2 3">IHI B618</strain>
    </source>
</reference>
<organism evidence="2 3">
    <name type="scientific">Candolleomyces aberdarensis</name>
    <dbReference type="NCBI Taxonomy" id="2316362"/>
    <lineage>
        <taxon>Eukaryota</taxon>
        <taxon>Fungi</taxon>
        <taxon>Dikarya</taxon>
        <taxon>Basidiomycota</taxon>
        <taxon>Agaricomycotina</taxon>
        <taxon>Agaricomycetes</taxon>
        <taxon>Agaricomycetidae</taxon>
        <taxon>Agaricales</taxon>
        <taxon>Agaricineae</taxon>
        <taxon>Psathyrellaceae</taxon>
        <taxon>Candolleomyces</taxon>
    </lineage>
</organism>
<evidence type="ECO:0000313" key="2">
    <source>
        <dbReference type="EMBL" id="RXW14136.1"/>
    </source>
</evidence>
<dbReference type="Proteomes" id="UP000290288">
    <property type="component" value="Unassembled WGS sequence"/>
</dbReference>
<dbReference type="EMBL" id="SDEE01000759">
    <property type="protein sequence ID" value="RXW14136.1"/>
    <property type="molecule type" value="Genomic_DNA"/>
</dbReference>
<name>A0A4Q2D6G5_9AGAR</name>
<dbReference type="AlphaFoldDB" id="A0A4Q2D6G5"/>
<evidence type="ECO:0000256" key="1">
    <source>
        <dbReference type="SAM" id="MobiDB-lite"/>
    </source>
</evidence>
<accession>A0A4Q2D6G5</accession>
<feature type="compositionally biased region" description="Basic residues" evidence="1">
    <location>
        <begin position="38"/>
        <end position="48"/>
    </location>
</feature>
<feature type="compositionally biased region" description="Basic and acidic residues" evidence="1">
    <location>
        <begin position="52"/>
        <end position="61"/>
    </location>
</feature>
<gene>
    <name evidence="2" type="ORF">EST38_g11720</name>
</gene>